<dbReference type="EMBL" id="LQYT01000147">
    <property type="protein sequence ID" value="KYD07557.1"/>
    <property type="molecule type" value="Genomic_DNA"/>
</dbReference>
<dbReference type="Proteomes" id="UP000075683">
    <property type="component" value="Unassembled WGS sequence"/>
</dbReference>
<protein>
    <submittedName>
        <fullName evidence="1">Uncharacterized protein</fullName>
    </submittedName>
</protein>
<reference evidence="1 2" key="1">
    <citation type="submission" date="2016-01" db="EMBL/GenBank/DDBJ databases">
        <title>Draft Genome Sequences of Seven Thermophilic Sporeformers Isolated from Foods.</title>
        <authorList>
            <person name="Berendsen E.M."/>
            <person name="Wells-Bennik M.H."/>
            <person name="Krawcyk A.O."/>
            <person name="De Jong A."/>
            <person name="Holsappel S."/>
            <person name="Eijlander R.T."/>
            <person name="Kuipers O.P."/>
        </authorList>
    </citation>
    <scope>NUCLEOTIDE SEQUENCE [LARGE SCALE GENOMIC DNA]</scope>
    <source>
        <strain evidence="1 2">B4135</strain>
    </source>
</reference>
<comment type="caution">
    <text evidence="1">The sequence shown here is derived from an EMBL/GenBank/DDBJ whole genome shotgun (WGS) entry which is preliminary data.</text>
</comment>
<organism evidence="1 2">
    <name type="scientific">Caldibacillus debilis</name>
    <dbReference type="NCBI Taxonomy" id="301148"/>
    <lineage>
        <taxon>Bacteria</taxon>
        <taxon>Bacillati</taxon>
        <taxon>Bacillota</taxon>
        <taxon>Bacilli</taxon>
        <taxon>Bacillales</taxon>
        <taxon>Bacillaceae</taxon>
        <taxon>Caldibacillus</taxon>
    </lineage>
</organism>
<accession>A0A150L5H4</accession>
<gene>
    <name evidence="1" type="ORF">B4135_4238</name>
</gene>
<proteinExistence type="predicted"/>
<sequence length="41" mass="4803">MENDFLHCLVFAWLIGESSPHLTMNHYVQVLTVLLHIFSFV</sequence>
<name>A0A150L5H4_9BACI</name>
<dbReference type="AlphaFoldDB" id="A0A150L5H4"/>
<dbReference type="RefSeq" id="WP_268761508.1">
    <property type="nucleotide sequence ID" value="NZ_LQYT01000147.1"/>
</dbReference>
<evidence type="ECO:0000313" key="2">
    <source>
        <dbReference type="Proteomes" id="UP000075683"/>
    </source>
</evidence>
<evidence type="ECO:0000313" key="1">
    <source>
        <dbReference type="EMBL" id="KYD07557.1"/>
    </source>
</evidence>